<organism evidence="2">
    <name type="scientific">Candidozyma auris</name>
    <name type="common">Yeast</name>
    <name type="synonym">Candida auris</name>
    <dbReference type="NCBI Taxonomy" id="498019"/>
    <lineage>
        <taxon>Eukaryota</taxon>
        <taxon>Fungi</taxon>
        <taxon>Dikarya</taxon>
        <taxon>Ascomycota</taxon>
        <taxon>Saccharomycotina</taxon>
        <taxon>Pichiomycetes</taxon>
        <taxon>Metschnikowiaceae</taxon>
        <taxon>Candidozyma</taxon>
    </lineage>
</organism>
<evidence type="ECO:0000256" key="1">
    <source>
        <dbReference type="SAM" id="MobiDB-lite"/>
    </source>
</evidence>
<feature type="compositionally biased region" description="Acidic residues" evidence="1">
    <location>
        <begin position="226"/>
        <end position="239"/>
    </location>
</feature>
<feature type="compositionally biased region" description="Acidic residues" evidence="1">
    <location>
        <begin position="106"/>
        <end position="128"/>
    </location>
</feature>
<feature type="compositionally biased region" description="Low complexity" evidence="1">
    <location>
        <begin position="129"/>
        <end position="141"/>
    </location>
</feature>
<evidence type="ECO:0000313" key="2">
    <source>
        <dbReference type="EMBL" id="QWW21686.1"/>
    </source>
</evidence>
<gene>
    <name evidence="2" type="ORF">CA7LBN_000432</name>
</gene>
<feature type="compositionally biased region" description="Acidic residues" evidence="1">
    <location>
        <begin position="272"/>
        <end position="286"/>
    </location>
</feature>
<feature type="compositionally biased region" description="Basic and acidic residues" evidence="1">
    <location>
        <begin position="299"/>
        <end position="308"/>
    </location>
</feature>
<name>A0A8F2VXQ1_CANAR</name>
<feature type="compositionally biased region" description="Acidic residues" evidence="1">
    <location>
        <begin position="309"/>
        <end position="325"/>
    </location>
</feature>
<proteinExistence type="predicted"/>
<dbReference type="EMBL" id="CP076749">
    <property type="protein sequence ID" value="QWW21686.1"/>
    <property type="molecule type" value="Genomic_DNA"/>
</dbReference>
<sequence length="358" mass="38323">MTPGLFQTSSVMTTASKKFWMLKSSSSSSGADDDAEEEDEVEDAKVEEVEENNWEEEVKDELDGSADDADGMDSDCSSSSSSSSSSSGCHEDELDEDGKNVSEDDSHVEDEEEGDDDEDDNDHVDDVEGVSVCEESGSSEELWVSDGKDEVENLEDDVVGSDENVSRLWVFMLDELEKDGKVEELGKSLSGHDSDEGGNVDREGDELGTDTVGSEEGISDVSSKTEEDDVGDDDEEGMVDEVVGGSEVEGDCAEDIVGSSGRSEVLKLSSCDPEDGENEREEENAEENVGSVEGPDNVVVDKDDGTVEDKDEMVNDDDDDDDDAVVDADKVGEEDGKASSLEVAVAVADGSWVRFVRA</sequence>
<feature type="compositionally biased region" description="Acidic residues" evidence="1">
    <location>
        <begin position="48"/>
        <end position="73"/>
    </location>
</feature>
<dbReference type="Proteomes" id="UP000825438">
    <property type="component" value="Chromosome I"/>
</dbReference>
<feature type="compositionally biased region" description="Basic and acidic residues" evidence="1">
    <location>
        <begin position="184"/>
        <end position="202"/>
    </location>
</feature>
<feature type="region of interest" description="Disordered" evidence="1">
    <location>
        <begin position="184"/>
        <end position="325"/>
    </location>
</feature>
<accession>A0A8F2VXQ1</accession>
<protein>
    <submittedName>
        <fullName evidence="2">Uncharacterized protein</fullName>
    </submittedName>
</protein>
<dbReference type="AlphaFoldDB" id="A0A8F2VXQ1"/>
<feature type="region of interest" description="Disordered" evidence="1">
    <location>
        <begin position="22"/>
        <end position="163"/>
    </location>
</feature>
<feature type="compositionally biased region" description="Acidic residues" evidence="1">
    <location>
        <begin position="31"/>
        <end position="42"/>
    </location>
</feature>
<reference evidence="2" key="1">
    <citation type="submission" date="2021-06" db="EMBL/GenBank/DDBJ databases">
        <title>Candida auris outbreak in lebanese hospital.</title>
        <authorList>
            <person name="Finianos M."/>
        </authorList>
    </citation>
    <scope>NUCLEOTIDE SEQUENCE</scope>
    <source>
        <strain evidence="2">CA7LBN</strain>
    </source>
</reference>
<feature type="compositionally biased region" description="Low complexity" evidence="1">
    <location>
        <begin position="74"/>
        <end position="88"/>
    </location>
</feature>